<sequence>MQIAETVGVSPKAITLVLNDRYQLLQEDLKEDDVQIGGVDPDGNPIVVEIDKSKFGKRKGSRGHRADGV</sequence>
<proteinExistence type="predicted"/>
<dbReference type="GeneID" id="35440558"/>
<organism evidence="1 2">
    <name type="scientific">Rhizopus microsporus ATCC 52813</name>
    <dbReference type="NCBI Taxonomy" id="1340429"/>
    <lineage>
        <taxon>Eukaryota</taxon>
        <taxon>Fungi</taxon>
        <taxon>Fungi incertae sedis</taxon>
        <taxon>Mucoromycota</taxon>
        <taxon>Mucoromycotina</taxon>
        <taxon>Mucoromycetes</taxon>
        <taxon>Mucorales</taxon>
        <taxon>Mucorineae</taxon>
        <taxon>Rhizopodaceae</taxon>
        <taxon>Rhizopus</taxon>
    </lineage>
</organism>
<dbReference type="Proteomes" id="UP000242254">
    <property type="component" value="Unassembled WGS sequence"/>
</dbReference>
<gene>
    <name evidence="1" type="ORF">RHIMIDRAFT_241360</name>
</gene>
<keyword evidence="2" id="KW-1185">Reference proteome</keyword>
<reference evidence="1 2" key="1">
    <citation type="journal article" date="2016" name="Proc. Natl. Acad. Sci. U.S.A.">
        <title>Lipid metabolic changes in an early divergent fungus govern the establishment of a mutualistic symbiosis with endobacteria.</title>
        <authorList>
            <person name="Lastovetsky O.A."/>
            <person name="Gaspar M.L."/>
            <person name="Mondo S.J."/>
            <person name="LaButti K.M."/>
            <person name="Sandor L."/>
            <person name="Grigoriev I.V."/>
            <person name="Henry S.A."/>
            <person name="Pawlowska T.E."/>
        </authorList>
    </citation>
    <scope>NUCLEOTIDE SEQUENCE [LARGE SCALE GENOMIC DNA]</scope>
    <source>
        <strain evidence="1 2">ATCC 52813</strain>
    </source>
</reference>
<dbReference type="EMBL" id="KZ303863">
    <property type="protein sequence ID" value="PHZ08599.1"/>
    <property type="molecule type" value="Genomic_DNA"/>
</dbReference>
<evidence type="ECO:0000313" key="1">
    <source>
        <dbReference type="EMBL" id="PHZ08599.1"/>
    </source>
</evidence>
<name>A0A2G4SIM0_RHIZD</name>
<dbReference type="AlphaFoldDB" id="A0A2G4SIM0"/>
<accession>A0A2G4SIM0</accession>
<evidence type="ECO:0000313" key="2">
    <source>
        <dbReference type="Proteomes" id="UP000242254"/>
    </source>
</evidence>
<dbReference type="RefSeq" id="XP_023462307.1">
    <property type="nucleotide sequence ID" value="XM_023609568.1"/>
</dbReference>
<protein>
    <submittedName>
        <fullName evidence="1">Uncharacterized protein</fullName>
    </submittedName>
</protein>